<evidence type="ECO:0000256" key="4">
    <source>
        <dbReference type="ARBA" id="ARBA00012890"/>
    </source>
</evidence>
<evidence type="ECO:0000256" key="5">
    <source>
        <dbReference type="ARBA" id="ARBA00023239"/>
    </source>
</evidence>
<reference evidence="9 10" key="1">
    <citation type="submission" date="2019-03" db="EMBL/GenBank/DDBJ databases">
        <title>Metabolic potential of uncultured bacteria and archaea associated with petroleum seepage in deep-sea sediments.</title>
        <authorList>
            <person name="Dong X."/>
            <person name="Hubert C."/>
        </authorList>
    </citation>
    <scope>NUCLEOTIDE SEQUENCE [LARGE SCALE GENOMIC DNA]</scope>
    <source>
        <strain evidence="9">E44_bin92</strain>
    </source>
</reference>
<dbReference type="InterPro" id="IPR013785">
    <property type="entry name" value="Aldolase_TIM"/>
</dbReference>
<evidence type="ECO:0000313" key="10">
    <source>
        <dbReference type="Proteomes" id="UP000320781"/>
    </source>
</evidence>
<comment type="cofactor">
    <cofactor evidence="7">
        <name>Mg(2+)</name>
        <dbReference type="ChEBI" id="CHEBI:18420"/>
    </cofactor>
</comment>
<dbReference type="Gene3D" id="3.20.20.70">
    <property type="entry name" value="Aldolase class I"/>
    <property type="match status" value="1"/>
</dbReference>
<dbReference type="CDD" id="cd16841">
    <property type="entry name" value="RraA_family"/>
    <property type="match status" value="1"/>
</dbReference>
<keyword evidence="7" id="KW-0479">Metal-binding</keyword>
<keyword evidence="6" id="KW-0119">Carbohydrate metabolism</keyword>
<evidence type="ECO:0000256" key="6">
    <source>
        <dbReference type="ARBA" id="ARBA00023277"/>
    </source>
</evidence>
<organism evidence="9 10">
    <name type="scientific">Aerophobetes bacterium</name>
    <dbReference type="NCBI Taxonomy" id="2030807"/>
    <lineage>
        <taxon>Bacteria</taxon>
        <taxon>Candidatus Aerophobota</taxon>
    </lineage>
</organism>
<dbReference type="EMBL" id="SOKU01000035">
    <property type="protein sequence ID" value="TES86877.1"/>
    <property type="molecule type" value="Genomic_DNA"/>
</dbReference>
<dbReference type="GO" id="GO:0006207">
    <property type="term" value="P:'de novo' pyrimidine nucleobase biosynthetic process"/>
    <property type="evidence" value="ECO:0007669"/>
    <property type="project" value="InterPro"/>
</dbReference>
<evidence type="ECO:0000256" key="2">
    <source>
        <dbReference type="ARBA" id="ARBA00005014"/>
    </source>
</evidence>
<name>A0A523QM45_UNCAE</name>
<protein>
    <recommendedName>
        <fullName evidence="4">3-hexulose-6-phosphate synthase</fullName>
        <ecNumber evidence="4">4.1.2.43</ecNumber>
    </recommendedName>
</protein>
<dbReference type="NCBIfam" id="TIGR03128">
    <property type="entry name" value="RuMP_HxlA"/>
    <property type="match status" value="1"/>
</dbReference>
<accession>A0A523QM45</accession>
<comment type="pathway">
    <text evidence="2">One-carbon metabolism; formaldehyde assimilation via RuMP pathway; D-fructose 6-phosphate from D-ribulose 5-phosphate and formaldehyde: step 1/2.</text>
</comment>
<dbReference type="GO" id="GO:0004590">
    <property type="term" value="F:orotidine-5'-phosphate decarboxylase activity"/>
    <property type="evidence" value="ECO:0007669"/>
    <property type="project" value="InterPro"/>
</dbReference>
<gene>
    <name evidence="9" type="ORF">E3J95_00865</name>
</gene>
<evidence type="ECO:0000259" key="8">
    <source>
        <dbReference type="SMART" id="SM00934"/>
    </source>
</evidence>
<keyword evidence="7" id="KW-0460">Magnesium</keyword>
<feature type="binding site" evidence="7">
    <location>
        <position position="327"/>
    </location>
    <ligand>
        <name>substrate</name>
    </ligand>
</feature>
<dbReference type="GO" id="GO:0046872">
    <property type="term" value="F:metal ion binding"/>
    <property type="evidence" value="ECO:0007669"/>
    <property type="project" value="UniProtKB-KW"/>
</dbReference>
<dbReference type="SUPFAM" id="SSF89562">
    <property type="entry name" value="RraA-like"/>
    <property type="match status" value="1"/>
</dbReference>
<dbReference type="InterPro" id="IPR041710">
    <property type="entry name" value="HPS/KGPDC"/>
</dbReference>
<dbReference type="InterPro" id="IPR017553">
    <property type="entry name" value="3-hexulose-6-phosphate_synth"/>
</dbReference>
<dbReference type="Pfam" id="PF00215">
    <property type="entry name" value="OMPdecase"/>
    <property type="match status" value="1"/>
</dbReference>
<comment type="caution">
    <text evidence="9">The sequence shown here is derived from an EMBL/GenBank/DDBJ whole genome shotgun (WGS) entry which is preliminary data.</text>
</comment>
<dbReference type="InterPro" id="IPR036704">
    <property type="entry name" value="RraA/RraA-like_sf"/>
</dbReference>
<sequence>MKPVLQVALDFLNLSRALKVARAAADGGADWLEAGTPLIKSEGLESVRQLRQRFPHHKIVADMKIMDTGRIEAESAFKAGANVVCVLGAADDATIRECAEAAVNYGGEVMVDMIGRISPLKRAREVRDLGVNYLGTHTSIDDQMRGSDPFKTLRGLSRSVDLPLAVAGGVNSETAAGAVEAGASIIIVGGAITKAKDPGEAARIIKEAITSSKVVRTDLFKRARGEEIVKIFGMVSTANLSDAMHRGGQITGLMKITPGVKLVGRALTVRTYPGDWAKPVEAIDRARKGEVIVIDAGGSGPAVWGELATYSAVRKKLAGVVIDGAIRDVPEIRNLKFPAYARLIIPNAGEPKGFGEIGIPVHVGGRRIFSGDWLVGDDDGIVAVPQSKAVETANRAMDVLERENRIREEIKEGGTLSSVTELLKWEKK</sequence>
<feature type="domain" description="Orotidine 5'-phosphate decarboxylase" evidence="8">
    <location>
        <begin position="4"/>
        <end position="205"/>
    </location>
</feature>
<feature type="binding site" evidence="7">
    <location>
        <position position="328"/>
    </location>
    <ligand>
        <name>Mg(2+)</name>
        <dbReference type="ChEBI" id="CHEBI:18420"/>
    </ligand>
</feature>
<dbReference type="InterPro" id="IPR005493">
    <property type="entry name" value="RraA/RraA-like"/>
</dbReference>
<dbReference type="GO" id="GO:0043801">
    <property type="term" value="F:hexulose-6-phosphate synthase activity"/>
    <property type="evidence" value="ECO:0007669"/>
    <property type="project" value="UniProtKB-EC"/>
</dbReference>
<comment type="similarity">
    <text evidence="3">Belongs to the HPS/KGPDC family. HPS subfamily.</text>
</comment>
<dbReference type="GO" id="GO:0033982">
    <property type="term" value="F:3-dehydro-L-gulonate-6-phosphate decarboxylase activity"/>
    <property type="evidence" value="ECO:0007669"/>
    <property type="project" value="TreeGrafter"/>
</dbReference>
<comment type="catalytic activity">
    <reaction evidence="1">
        <text>D-ribulose 5-phosphate + formaldehyde = D-arabino-hex-3-ulose 6-phosphate</text>
        <dbReference type="Rhea" id="RHEA:25201"/>
        <dbReference type="ChEBI" id="CHEBI:16842"/>
        <dbReference type="ChEBI" id="CHEBI:58121"/>
        <dbReference type="ChEBI" id="CHEBI:58542"/>
        <dbReference type="EC" id="4.1.2.43"/>
    </reaction>
</comment>
<dbReference type="InterPro" id="IPR011060">
    <property type="entry name" value="RibuloseP-bd_barrel"/>
</dbReference>
<evidence type="ECO:0000256" key="3">
    <source>
        <dbReference type="ARBA" id="ARBA00006350"/>
    </source>
</evidence>
<dbReference type="CDD" id="cd04726">
    <property type="entry name" value="KGPDC_HPS"/>
    <property type="match status" value="1"/>
</dbReference>
<evidence type="ECO:0000256" key="7">
    <source>
        <dbReference type="PIRSR" id="PIRSR605493-1"/>
    </source>
</evidence>
<dbReference type="EC" id="4.1.2.43" evidence="4"/>
<dbReference type="SUPFAM" id="SSF51366">
    <property type="entry name" value="Ribulose-phoshate binding barrel"/>
    <property type="match status" value="1"/>
</dbReference>
<dbReference type="InterPro" id="IPR001754">
    <property type="entry name" value="OMPdeCOase_dom"/>
</dbReference>
<dbReference type="Gene3D" id="3.50.30.40">
    <property type="entry name" value="Ribonuclease E inhibitor RraA/RraA-like"/>
    <property type="match status" value="1"/>
</dbReference>
<dbReference type="Pfam" id="PF03737">
    <property type="entry name" value="RraA-like"/>
    <property type="match status" value="1"/>
</dbReference>
<dbReference type="PANTHER" id="PTHR35039">
    <property type="entry name" value="3-KETO-L-GULONATE-6-PHOSPHATE DECARBOXYLASE SGBH-RELATED"/>
    <property type="match status" value="1"/>
</dbReference>
<dbReference type="PIRSF" id="PIRSF037137">
    <property type="entry name" value="HPS_DMK_prd"/>
    <property type="match status" value="1"/>
</dbReference>
<dbReference type="FunFam" id="3.20.20.70:FF:000022">
    <property type="entry name" value="3-keto-L-gulonate-6-phosphate decarboxylase UlaD"/>
    <property type="match status" value="1"/>
</dbReference>
<proteinExistence type="inferred from homology"/>
<evidence type="ECO:0000313" key="9">
    <source>
        <dbReference type="EMBL" id="TES86877.1"/>
    </source>
</evidence>
<dbReference type="InterPro" id="IPR017120">
    <property type="entry name" value="Bifunct_HPS/DMK_prd"/>
</dbReference>
<feature type="binding site" evidence="7">
    <location>
        <begin position="305"/>
        <end position="308"/>
    </location>
    <ligand>
        <name>substrate</name>
    </ligand>
</feature>
<keyword evidence="5" id="KW-0456">Lyase</keyword>
<dbReference type="SMART" id="SM00934">
    <property type="entry name" value="OMPdecase"/>
    <property type="match status" value="1"/>
</dbReference>
<dbReference type="PANTHER" id="PTHR35039:SF3">
    <property type="entry name" value="3-KETO-L-GULONATE-6-PHOSPHATE DECARBOXYLASE SGBH-RELATED"/>
    <property type="match status" value="1"/>
</dbReference>
<dbReference type="AlphaFoldDB" id="A0A523QM45"/>
<dbReference type="Proteomes" id="UP000320781">
    <property type="component" value="Unassembled WGS sequence"/>
</dbReference>
<evidence type="ECO:0000256" key="1">
    <source>
        <dbReference type="ARBA" id="ARBA00000718"/>
    </source>
</evidence>
<dbReference type="GO" id="GO:0019854">
    <property type="term" value="P:L-ascorbic acid catabolic process"/>
    <property type="evidence" value="ECO:0007669"/>
    <property type="project" value="TreeGrafter"/>
</dbReference>